<keyword evidence="2" id="KW-1185">Reference proteome</keyword>
<dbReference type="KEGG" id="vab:WPS_14910"/>
<dbReference type="Proteomes" id="UP001317532">
    <property type="component" value="Chromosome"/>
</dbReference>
<name>A0AAN1XVK0_UNVUL</name>
<organism evidence="1 2">
    <name type="scientific">Vulcanimicrobium alpinum</name>
    <dbReference type="NCBI Taxonomy" id="3016050"/>
    <lineage>
        <taxon>Bacteria</taxon>
        <taxon>Bacillati</taxon>
        <taxon>Vulcanimicrobiota</taxon>
        <taxon>Vulcanimicrobiia</taxon>
        <taxon>Vulcanimicrobiales</taxon>
        <taxon>Vulcanimicrobiaceae</taxon>
        <taxon>Vulcanimicrobium</taxon>
    </lineage>
</organism>
<sequence length="133" mass="14041">MSARADNVRFAPWELQAVQVRATIVGWKIENDNDYHIVIADPGNPGETMIAEPPSSACSGACSSGYGALFQSARQAFVACMGDPPAQFGYRNTTIVAVITGVPMFDVLHGQTGVAPNGIEIHPVISVTFESGC</sequence>
<reference evidence="1 2" key="1">
    <citation type="journal article" date="2022" name="ISME Commun">
        <title>Vulcanimicrobium alpinus gen. nov. sp. nov., the first cultivated representative of the candidate phylum 'Eremiobacterota', is a metabolically versatile aerobic anoxygenic phototroph.</title>
        <authorList>
            <person name="Yabe S."/>
            <person name="Muto K."/>
            <person name="Abe K."/>
            <person name="Yokota A."/>
            <person name="Staudigel H."/>
            <person name="Tebo B.M."/>
        </authorList>
    </citation>
    <scope>NUCLEOTIDE SEQUENCE [LARGE SCALE GENOMIC DNA]</scope>
    <source>
        <strain evidence="1 2">WC8-2</strain>
    </source>
</reference>
<proteinExistence type="predicted"/>
<evidence type="ECO:0000313" key="2">
    <source>
        <dbReference type="Proteomes" id="UP001317532"/>
    </source>
</evidence>
<evidence type="ECO:0000313" key="1">
    <source>
        <dbReference type="EMBL" id="BDE06215.1"/>
    </source>
</evidence>
<gene>
    <name evidence="1" type="ORF">WPS_14910</name>
</gene>
<accession>A0AAN1XVK0</accession>
<dbReference type="EMBL" id="AP025523">
    <property type="protein sequence ID" value="BDE06215.1"/>
    <property type="molecule type" value="Genomic_DNA"/>
</dbReference>
<dbReference type="AlphaFoldDB" id="A0AAN1XVK0"/>
<protein>
    <submittedName>
        <fullName evidence="1">Uncharacterized protein</fullName>
    </submittedName>
</protein>